<dbReference type="AlphaFoldDB" id="A0A813W9X7"/>
<comment type="caution">
    <text evidence="2">The sequence shown here is derived from an EMBL/GenBank/DDBJ whole genome shotgun (WGS) entry which is preliminary data.</text>
</comment>
<evidence type="ECO:0000256" key="1">
    <source>
        <dbReference type="SAM" id="MobiDB-lite"/>
    </source>
</evidence>
<sequence length="197" mass="23286">MRIKTNYFNIRQHLEEAYQLYKSSRVETTLDMILSRFCISLDQYIYFLRWSISRATLFLKRSANMDIQYVIDPYGCAAYISLYMLKSNATMSRLLKNAVDEVVNDNQSTVRQRLVPVANKFNNCAEISAQELGVLEHYKNRPNTMNDVYLAEFAAYYDFLSKESARMSRNPNRLNKFVEDEDDIDDDRNDEHYEEET</sequence>
<proteinExistence type="predicted"/>
<accession>A0A813W9X7</accession>
<reference evidence="2" key="1">
    <citation type="submission" date="2021-02" db="EMBL/GenBank/DDBJ databases">
        <authorList>
            <person name="Nowell W R."/>
        </authorList>
    </citation>
    <scope>NUCLEOTIDE SEQUENCE</scope>
    <source>
        <strain evidence="2">Ploen Becks lab</strain>
    </source>
</reference>
<keyword evidence="3" id="KW-1185">Reference proteome</keyword>
<evidence type="ECO:0000313" key="2">
    <source>
        <dbReference type="EMBL" id="CAF0852000.1"/>
    </source>
</evidence>
<dbReference type="PANTHER" id="PTHR47642">
    <property type="entry name" value="ATP-DEPENDENT DNA HELICASE"/>
    <property type="match status" value="1"/>
</dbReference>
<evidence type="ECO:0000313" key="3">
    <source>
        <dbReference type="Proteomes" id="UP000663879"/>
    </source>
</evidence>
<dbReference type="EMBL" id="CAJNOC010001291">
    <property type="protein sequence ID" value="CAF0852000.1"/>
    <property type="molecule type" value="Genomic_DNA"/>
</dbReference>
<organism evidence="2 3">
    <name type="scientific">Brachionus calyciflorus</name>
    <dbReference type="NCBI Taxonomy" id="104777"/>
    <lineage>
        <taxon>Eukaryota</taxon>
        <taxon>Metazoa</taxon>
        <taxon>Spiralia</taxon>
        <taxon>Gnathifera</taxon>
        <taxon>Rotifera</taxon>
        <taxon>Eurotatoria</taxon>
        <taxon>Monogononta</taxon>
        <taxon>Pseudotrocha</taxon>
        <taxon>Ploima</taxon>
        <taxon>Brachionidae</taxon>
        <taxon>Brachionus</taxon>
    </lineage>
</organism>
<feature type="region of interest" description="Disordered" evidence="1">
    <location>
        <begin position="175"/>
        <end position="197"/>
    </location>
</feature>
<dbReference type="InterPro" id="IPR051055">
    <property type="entry name" value="PIF1_helicase"/>
</dbReference>
<dbReference type="OrthoDB" id="6141723at2759"/>
<name>A0A813W9X7_9BILA</name>
<feature type="compositionally biased region" description="Acidic residues" evidence="1">
    <location>
        <begin position="179"/>
        <end position="197"/>
    </location>
</feature>
<protein>
    <submittedName>
        <fullName evidence="2">Uncharacterized protein</fullName>
    </submittedName>
</protein>
<dbReference type="Proteomes" id="UP000663879">
    <property type="component" value="Unassembled WGS sequence"/>
</dbReference>
<dbReference type="PANTHER" id="PTHR47642:SF5">
    <property type="entry name" value="ATP-DEPENDENT DNA HELICASE"/>
    <property type="match status" value="1"/>
</dbReference>
<gene>
    <name evidence="2" type="ORF">OXX778_LOCUS8999</name>
</gene>